<protein>
    <recommendedName>
        <fullName evidence="4">NADH-quinone oxidoreductase subunit E</fullName>
    </recommendedName>
</protein>
<keyword evidence="1" id="KW-0812">Transmembrane</keyword>
<dbReference type="EMBL" id="CP022745">
    <property type="protein sequence ID" value="ASY45190.1"/>
    <property type="molecule type" value="Genomic_DNA"/>
</dbReference>
<sequence length="161" mass="17345">MSFTLNDIALLLIALVIGLILGLMMSGRGKYRRAWRDEQAAHRAMLKDRDAQLEAANARIVALEKRTPAVDAVPGAGVAAEGDDLSRIKGLSQSQAASLHEAGYHRYGQIATLSSEQEAALEARLGLTPGTIAREDWREQARALEGGGQRKGLFGRINTPV</sequence>
<evidence type="ECO:0008006" key="4">
    <source>
        <dbReference type="Google" id="ProtNLM"/>
    </source>
</evidence>
<dbReference type="Proteomes" id="UP000217141">
    <property type="component" value="Chromosome I"/>
</dbReference>
<reference evidence="2 3" key="1">
    <citation type="submission" date="2017-08" db="EMBL/GenBank/DDBJ databases">
        <title>Whole Genome Sequence of Sphingobium hydrophobicum C1: Insights into Adaption to the Electronic-waste Contaminated Sediment.</title>
        <authorList>
            <person name="Song D."/>
            <person name="Chen X."/>
            <person name="Xu M."/>
        </authorList>
    </citation>
    <scope>NUCLEOTIDE SEQUENCE [LARGE SCALE GENOMIC DNA]</scope>
    <source>
        <strain evidence="2 3">C1</strain>
    </source>
</reference>
<evidence type="ECO:0000256" key="1">
    <source>
        <dbReference type="SAM" id="Phobius"/>
    </source>
</evidence>
<evidence type="ECO:0000313" key="3">
    <source>
        <dbReference type="Proteomes" id="UP000217141"/>
    </source>
</evidence>
<keyword evidence="1" id="KW-0472">Membrane</keyword>
<keyword evidence="1" id="KW-1133">Transmembrane helix</keyword>
<accession>A0A249MUZ4</accession>
<gene>
    <name evidence="2" type="ORF">CJD35_12645</name>
</gene>
<dbReference type="KEGG" id="shyd:CJD35_12645"/>
<evidence type="ECO:0000313" key="2">
    <source>
        <dbReference type="EMBL" id="ASY45190.1"/>
    </source>
</evidence>
<dbReference type="Gene3D" id="1.10.150.20">
    <property type="entry name" value="5' to 3' exonuclease, C-terminal subdomain"/>
    <property type="match status" value="1"/>
</dbReference>
<feature type="transmembrane region" description="Helical" evidence="1">
    <location>
        <begin position="6"/>
        <end position="26"/>
    </location>
</feature>
<proteinExistence type="predicted"/>
<organism evidence="2 3">
    <name type="scientific">Sphingobium xenophagum</name>
    <dbReference type="NCBI Taxonomy" id="121428"/>
    <lineage>
        <taxon>Bacteria</taxon>
        <taxon>Pseudomonadati</taxon>
        <taxon>Pseudomonadota</taxon>
        <taxon>Alphaproteobacteria</taxon>
        <taxon>Sphingomonadales</taxon>
        <taxon>Sphingomonadaceae</taxon>
        <taxon>Sphingobium</taxon>
    </lineage>
</organism>
<dbReference type="RefSeq" id="WP_017182917.1">
    <property type="nucleotide sequence ID" value="NZ_CP022745.1"/>
</dbReference>
<name>A0A249MUZ4_SPHXE</name>
<dbReference type="AlphaFoldDB" id="A0A249MUZ4"/>